<comment type="similarity">
    <text evidence="8">Belongs to the bacterial reverse transcriptase family.</text>
</comment>
<keyword evidence="2" id="KW-0808">Transferase</keyword>
<organism evidence="11 12">
    <name type="scientific">Butyricimonas virosa</name>
    <dbReference type="NCBI Taxonomy" id="544645"/>
    <lineage>
        <taxon>Bacteria</taxon>
        <taxon>Pseudomonadati</taxon>
        <taxon>Bacteroidota</taxon>
        <taxon>Bacteroidia</taxon>
        <taxon>Bacteroidales</taxon>
        <taxon>Odoribacteraceae</taxon>
        <taxon>Butyricimonas</taxon>
    </lineage>
</organism>
<dbReference type="EMBL" id="QRPV01000019">
    <property type="protein sequence ID" value="RHM41583.1"/>
    <property type="molecule type" value="Genomic_DNA"/>
</dbReference>
<dbReference type="EC" id="2.7.7.49" evidence="1"/>
<dbReference type="InterPro" id="IPR051083">
    <property type="entry name" value="GrpII_Intron_Splice-Mob/Def"/>
</dbReference>
<keyword evidence="7" id="KW-0051">Antiviral defense</keyword>
<dbReference type="GO" id="GO:0003723">
    <property type="term" value="F:RNA binding"/>
    <property type="evidence" value="ECO:0007669"/>
    <property type="project" value="InterPro"/>
</dbReference>
<sequence length="296" mass="34236">MYIPSEINNVNKLAGVLRCEISQIDNLVNKVVPRSEFGELFEKVHFDGLPFHFEVSMPEDFILEIKLPKRKVHLGYRTVYSVLPHFASSALKVLKFYLNDLYVPNDCVHGFIKKRNIVTNARMHLNKKLILNVDIKNFFESINLDMVRGVYEKLGFQKDIAEILSNITTLNGRLVAGFSTSPVIANLYCNEMDEELMHVCSQNNITYTRYADDITFSGDKIDILSDVGEILRRYGFEINKSKTRYYYRGNGQYVTGLSVEDTVKPRVPKYVKKRLRAEIWKIHSYLPPSVHFKVIP</sequence>
<evidence type="ECO:0000256" key="6">
    <source>
        <dbReference type="ARBA" id="ARBA00022918"/>
    </source>
</evidence>
<dbReference type="PROSITE" id="PS50878">
    <property type="entry name" value="RT_POL"/>
    <property type="match status" value="1"/>
</dbReference>
<comment type="catalytic activity">
    <reaction evidence="9">
        <text>DNA(n) + a 2'-deoxyribonucleoside 5'-triphosphate = DNA(n+1) + diphosphate</text>
        <dbReference type="Rhea" id="RHEA:22508"/>
        <dbReference type="Rhea" id="RHEA-COMP:17339"/>
        <dbReference type="Rhea" id="RHEA-COMP:17340"/>
        <dbReference type="ChEBI" id="CHEBI:33019"/>
        <dbReference type="ChEBI" id="CHEBI:61560"/>
        <dbReference type="ChEBI" id="CHEBI:173112"/>
        <dbReference type="EC" id="2.7.7.49"/>
    </reaction>
</comment>
<dbReference type="PRINTS" id="PR00866">
    <property type="entry name" value="RNADNAPOLMS"/>
</dbReference>
<keyword evidence="5" id="KW-0460">Magnesium</keyword>
<evidence type="ECO:0000256" key="3">
    <source>
        <dbReference type="ARBA" id="ARBA00022695"/>
    </source>
</evidence>
<dbReference type="InterPro" id="IPR043502">
    <property type="entry name" value="DNA/RNA_pol_sf"/>
</dbReference>
<keyword evidence="3" id="KW-0548">Nucleotidyltransferase</keyword>
<dbReference type="RefSeq" id="WP_118450530.1">
    <property type="nucleotide sequence ID" value="NZ_CABJDM010000019.1"/>
</dbReference>
<dbReference type="CDD" id="cd03487">
    <property type="entry name" value="RT_Bac_retron_II"/>
    <property type="match status" value="1"/>
</dbReference>
<dbReference type="InterPro" id="IPR000123">
    <property type="entry name" value="Reverse_transcriptase_msDNA"/>
</dbReference>
<dbReference type="PANTHER" id="PTHR34047:SF7">
    <property type="entry name" value="RNA-DIRECTED DNA POLYMERASE"/>
    <property type="match status" value="1"/>
</dbReference>
<name>A0A415QFH7_9BACT</name>
<dbReference type="PANTHER" id="PTHR34047">
    <property type="entry name" value="NUCLEAR INTRON MATURASE 1, MITOCHONDRIAL-RELATED"/>
    <property type="match status" value="1"/>
</dbReference>
<evidence type="ECO:0000256" key="5">
    <source>
        <dbReference type="ARBA" id="ARBA00022842"/>
    </source>
</evidence>
<dbReference type="GO" id="GO:0003964">
    <property type="term" value="F:RNA-directed DNA polymerase activity"/>
    <property type="evidence" value="ECO:0007669"/>
    <property type="project" value="UniProtKB-KW"/>
</dbReference>
<feature type="domain" description="Reverse transcriptase" evidence="10">
    <location>
        <begin position="1"/>
        <end position="259"/>
    </location>
</feature>
<dbReference type="AlphaFoldDB" id="A0A415QFH7"/>
<evidence type="ECO:0000259" key="10">
    <source>
        <dbReference type="PROSITE" id="PS50878"/>
    </source>
</evidence>
<evidence type="ECO:0000313" key="12">
    <source>
        <dbReference type="Proteomes" id="UP000286038"/>
    </source>
</evidence>
<proteinExistence type="inferred from homology"/>
<evidence type="ECO:0000256" key="9">
    <source>
        <dbReference type="ARBA" id="ARBA00048173"/>
    </source>
</evidence>
<protein>
    <recommendedName>
        <fullName evidence="1">RNA-directed DNA polymerase</fullName>
        <ecNumber evidence="1">2.7.7.49</ecNumber>
    </recommendedName>
</protein>
<evidence type="ECO:0000256" key="7">
    <source>
        <dbReference type="ARBA" id="ARBA00023118"/>
    </source>
</evidence>
<comment type="caution">
    <text evidence="11">The sequence shown here is derived from an EMBL/GenBank/DDBJ whole genome shotgun (WGS) entry which is preliminary data.</text>
</comment>
<evidence type="ECO:0000256" key="4">
    <source>
        <dbReference type="ARBA" id="ARBA00022723"/>
    </source>
</evidence>
<gene>
    <name evidence="11" type="ORF">DWZ68_13260</name>
</gene>
<evidence type="ECO:0000256" key="1">
    <source>
        <dbReference type="ARBA" id="ARBA00012493"/>
    </source>
</evidence>
<evidence type="ECO:0000256" key="8">
    <source>
        <dbReference type="ARBA" id="ARBA00034120"/>
    </source>
</evidence>
<keyword evidence="6 11" id="KW-0695">RNA-directed DNA polymerase</keyword>
<dbReference type="GO" id="GO:0051607">
    <property type="term" value="P:defense response to virus"/>
    <property type="evidence" value="ECO:0007669"/>
    <property type="project" value="UniProtKB-KW"/>
</dbReference>
<accession>A0A415QFH7</accession>
<dbReference type="GO" id="GO:0046872">
    <property type="term" value="F:metal ion binding"/>
    <property type="evidence" value="ECO:0007669"/>
    <property type="project" value="UniProtKB-KW"/>
</dbReference>
<dbReference type="InterPro" id="IPR000477">
    <property type="entry name" value="RT_dom"/>
</dbReference>
<reference evidence="11 12" key="1">
    <citation type="submission" date="2018-08" db="EMBL/GenBank/DDBJ databases">
        <title>A genome reference for cultivated species of the human gut microbiota.</title>
        <authorList>
            <person name="Zou Y."/>
            <person name="Xue W."/>
            <person name="Luo G."/>
        </authorList>
    </citation>
    <scope>NUCLEOTIDE SEQUENCE [LARGE SCALE GENOMIC DNA]</scope>
    <source>
        <strain evidence="11 12">AF34-33</strain>
    </source>
</reference>
<dbReference type="SUPFAM" id="SSF56672">
    <property type="entry name" value="DNA/RNA polymerases"/>
    <property type="match status" value="1"/>
</dbReference>
<dbReference type="Pfam" id="PF00078">
    <property type="entry name" value="RVT_1"/>
    <property type="match status" value="1"/>
</dbReference>
<evidence type="ECO:0000256" key="2">
    <source>
        <dbReference type="ARBA" id="ARBA00022679"/>
    </source>
</evidence>
<evidence type="ECO:0000313" key="11">
    <source>
        <dbReference type="EMBL" id="RHM41583.1"/>
    </source>
</evidence>
<dbReference type="Proteomes" id="UP000286038">
    <property type="component" value="Unassembled WGS sequence"/>
</dbReference>
<keyword evidence="4" id="KW-0479">Metal-binding</keyword>